<dbReference type="Gene3D" id="3.40.50.150">
    <property type="entry name" value="Vaccinia Virus protein VP39"/>
    <property type="match status" value="1"/>
</dbReference>
<protein>
    <recommendedName>
        <fullName evidence="3 8">Malonyl-[acyl-carrier protein] O-methyltransferase</fullName>
        <shortName evidence="8">Malonyl-ACP O-methyltransferase</shortName>
        <ecNumber evidence="3 8">2.1.1.197</ecNumber>
    </recommendedName>
    <alternativeName>
        <fullName evidence="8">Biotin synthesis protein BioC</fullName>
    </alternativeName>
</protein>
<keyword evidence="7 8" id="KW-0093">Biotin biosynthesis</keyword>
<accession>A0ABV8UHN1</accession>
<dbReference type="InterPro" id="IPR050602">
    <property type="entry name" value="Malonyl-ACP_OMT"/>
</dbReference>
<dbReference type="CDD" id="cd02440">
    <property type="entry name" value="AdoMet_MTases"/>
    <property type="match status" value="1"/>
</dbReference>
<comment type="pathway">
    <text evidence="2 8">Cofactor biosynthesis; biotin biosynthesis.</text>
</comment>
<sequence>MDDSIEIFDRRILRRHRDRAAAGFGDHDFLFMEVGERLLDRLDDVKRDFSSILELGCRTGGFSAALQRKYPEARLVSCDVSPAMAARARSDERPVLVADEEALPFAPASFDLVFSVLDLHWVNDLPGCLLQLRQAMRPDGLLLVAVCGGDTLFELRSSLVQAETMLENGLSPRISPMTELRDLGGLLQRSGFALPVADSDTLTVTYADPFRLMQDLRAMGESNAARHRRQTFTRRQTLAQAARLYFEQFATDDGRLPATFQVFYMTAWSPHESQPSPLRPGSAEHRLADALDSQEESTDDPVSSE</sequence>
<evidence type="ECO:0000256" key="5">
    <source>
        <dbReference type="ARBA" id="ARBA00022679"/>
    </source>
</evidence>
<dbReference type="InterPro" id="IPR013216">
    <property type="entry name" value="Methyltransf_11"/>
</dbReference>
<dbReference type="PANTHER" id="PTHR13090:SF1">
    <property type="entry name" value="ARGININE-HYDROXYLASE NDUFAF5, MITOCHONDRIAL"/>
    <property type="match status" value="1"/>
</dbReference>
<dbReference type="Proteomes" id="UP001595799">
    <property type="component" value="Unassembled WGS sequence"/>
</dbReference>
<comment type="caution">
    <text evidence="11">The sequence shown here is derived from an EMBL/GenBank/DDBJ whole genome shotgun (WGS) entry which is preliminary data.</text>
</comment>
<evidence type="ECO:0000256" key="4">
    <source>
        <dbReference type="ARBA" id="ARBA00022603"/>
    </source>
</evidence>
<dbReference type="EC" id="2.1.1.197" evidence="3 8"/>
<dbReference type="HAMAP" id="MF_00835">
    <property type="entry name" value="BioC"/>
    <property type="match status" value="1"/>
</dbReference>
<keyword evidence="5 8" id="KW-0808">Transferase</keyword>
<dbReference type="InterPro" id="IPR011814">
    <property type="entry name" value="BioC"/>
</dbReference>
<evidence type="ECO:0000256" key="9">
    <source>
        <dbReference type="SAM" id="MobiDB-lite"/>
    </source>
</evidence>
<dbReference type="GO" id="GO:0032259">
    <property type="term" value="P:methylation"/>
    <property type="evidence" value="ECO:0007669"/>
    <property type="project" value="UniProtKB-KW"/>
</dbReference>
<evidence type="ECO:0000256" key="2">
    <source>
        <dbReference type="ARBA" id="ARBA00004746"/>
    </source>
</evidence>
<dbReference type="RefSeq" id="WP_382421032.1">
    <property type="nucleotide sequence ID" value="NZ_JBHSCW010000002.1"/>
</dbReference>
<keyword evidence="12" id="KW-1185">Reference proteome</keyword>
<proteinExistence type="inferred from homology"/>
<keyword evidence="4 8" id="KW-0489">Methyltransferase</keyword>
<dbReference type="GO" id="GO:0008168">
    <property type="term" value="F:methyltransferase activity"/>
    <property type="evidence" value="ECO:0007669"/>
    <property type="project" value="UniProtKB-KW"/>
</dbReference>
<dbReference type="PANTHER" id="PTHR13090">
    <property type="entry name" value="ARGININE-HYDROXYLASE NDUFAF5, MITOCHONDRIAL"/>
    <property type="match status" value="1"/>
</dbReference>
<comment type="catalytic activity">
    <reaction evidence="1 8">
        <text>malonyl-[ACP] + S-adenosyl-L-methionine = malonyl-[ACP] methyl ester + S-adenosyl-L-homocysteine</text>
        <dbReference type="Rhea" id="RHEA:17105"/>
        <dbReference type="Rhea" id="RHEA-COMP:9623"/>
        <dbReference type="Rhea" id="RHEA-COMP:9954"/>
        <dbReference type="ChEBI" id="CHEBI:57856"/>
        <dbReference type="ChEBI" id="CHEBI:59789"/>
        <dbReference type="ChEBI" id="CHEBI:78449"/>
        <dbReference type="ChEBI" id="CHEBI:78845"/>
        <dbReference type="EC" id="2.1.1.197"/>
    </reaction>
</comment>
<comment type="function">
    <text evidence="8">Converts the free carboxyl group of a malonyl-thioester to its methyl ester by transfer of a methyl group from S-adenosyl-L-methionine (SAM). It allows to synthesize pimeloyl-ACP via the fatty acid synthetic pathway.</text>
</comment>
<comment type="similarity">
    <text evidence="8">Belongs to the methyltransferase superfamily.</text>
</comment>
<evidence type="ECO:0000256" key="1">
    <source>
        <dbReference type="ARBA" id="ARBA00000852"/>
    </source>
</evidence>
<dbReference type="EMBL" id="JBHSCW010000002">
    <property type="protein sequence ID" value="MFC4350687.1"/>
    <property type="molecule type" value="Genomic_DNA"/>
</dbReference>
<feature type="domain" description="Methyltransferase type 11" evidence="10">
    <location>
        <begin position="53"/>
        <end position="143"/>
    </location>
</feature>
<reference evidence="12" key="1">
    <citation type="journal article" date="2019" name="Int. J. Syst. Evol. Microbiol.">
        <title>The Global Catalogue of Microorganisms (GCM) 10K type strain sequencing project: providing services to taxonomists for standard genome sequencing and annotation.</title>
        <authorList>
            <consortium name="The Broad Institute Genomics Platform"/>
            <consortium name="The Broad Institute Genome Sequencing Center for Infectious Disease"/>
            <person name="Wu L."/>
            <person name="Ma J."/>
        </authorList>
    </citation>
    <scope>NUCLEOTIDE SEQUENCE [LARGE SCALE GENOMIC DNA]</scope>
    <source>
        <strain evidence="12">CECT 8472</strain>
    </source>
</reference>
<evidence type="ECO:0000256" key="3">
    <source>
        <dbReference type="ARBA" id="ARBA00012327"/>
    </source>
</evidence>
<dbReference type="SUPFAM" id="SSF53335">
    <property type="entry name" value="S-adenosyl-L-methionine-dependent methyltransferases"/>
    <property type="match status" value="1"/>
</dbReference>
<dbReference type="InterPro" id="IPR029063">
    <property type="entry name" value="SAM-dependent_MTases_sf"/>
</dbReference>
<name>A0ABV8UHN1_9PROT</name>
<keyword evidence="6 8" id="KW-0949">S-adenosyl-L-methionine</keyword>
<evidence type="ECO:0000256" key="7">
    <source>
        <dbReference type="ARBA" id="ARBA00022756"/>
    </source>
</evidence>
<evidence type="ECO:0000313" key="11">
    <source>
        <dbReference type="EMBL" id="MFC4350687.1"/>
    </source>
</evidence>
<feature type="region of interest" description="Disordered" evidence="9">
    <location>
        <begin position="271"/>
        <end position="305"/>
    </location>
</feature>
<gene>
    <name evidence="8" type="primary">bioC</name>
    <name evidence="11" type="ORF">ACFOW6_03920</name>
</gene>
<evidence type="ECO:0000256" key="8">
    <source>
        <dbReference type="HAMAP-Rule" id="MF_00835"/>
    </source>
</evidence>
<evidence type="ECO:0000259" key="10">
    <source>
        <dbReference type="Pfam" id="PF08241"/>
    </source>
</evidence>
<dbReference type="Pfam" id="PF08241">
    <property type="entry name" value="Methyltransf_11"/>
    <property type="match status" value="1"/>
</dbReference>
<organism evidence="11 12">
    <name type="scientific">Fodinicurvata halophila</name>
    <dbReference type="NCBI Taxonomy" id="1419723"/>
    <lineage>
        <taxon>Bacteria</taxon>
        <taxon>Pseudomonadati</taxon>
        <taxon>Pseudomonadota</taxon>
        <taxon>Alphaproteobacteria</taxon>
        <taxon>Rhodospirillales</taxon>
        <taxon>Rhodovibrionaceae</taxon>
        <taxon>Fodinicurvata</taxon>
    </lineage>
</organism>
<evidence type="ECO:0000256" key="6">
    <source>
        <dbReference type="ARBA" id="ARBA00022691"/>
    </source>
</evidence>
<evidence type="ECO:0000313" key="12">
    <source>
        <dbReference type="Proteomes" id="UP001595799"/>
    </source>
</evidence>